<keyword evidence="2" id="KW-1185">Reference proteome</keyword>
<name>A0ABY8ATQ0_9GAMM</name>
<evidence type="ECO:0008006" key="3">
    <source>
        <dbReference type="Google" id="ProtNLM"/>
    </source>
</evidence>
<gene>
    <name evidence="1" type="ORF">PXX05_03495</name>
</gene>
<reference evidence="1 2" key="1">
    <citation type="submission" date="2023-02" db="EMBL/GenBank/DDBJ databases">
        <title>Genome Sequence of L. cardiaca H63T.</title>
        <authorList>
            <person name="Lopez A.E."/>
            <person name="Cianciotto N.P."/>
        </authorList>
    </citation>
    <scope>NUCLEOTIDE SEQUENCE [LARGE SCALE GENOMIC DNA]</scope>
    <source>
        <strain evidence="1 2">H63</strain>
    </source>
</reference>
<protein>
    <recommendedName>
        <fullName evidence="3">Coiled-coil protein</fullName>
    </recommendedName>
</protein>
<proteinExistence type="predicted"/>
<evidence type="ECO:0000313" key="2">
    <source>
        <dbReference type="Proteomes" id="UP001222087"/>
    </source>
</evidence>
<organism evidence="1 2">
    <name type="scientific">Legionella cardiaca</name>
    <dbReference type="NCBI Taxonomy" id="1071983"/>
    <lineage>
        <taxon>Bacteria</taxon>
        <taxon>Pseudomonadati</taxon>
        <taxon>Pseudomonadota</taxon>
        <taxon>Gammaproteobacteria</taxon>
        <taxon>Legionellales</taxon>
        <taxon>Legionellaceae</taxon>
        <taxon>Legionella</taxon>
    </lineage>
</organism>
<dbReference type="EMBL" id="CP119078">
    <property type="protein sequence ID" value="WED43858.1"/>
    <property type="molecule type" value="Genomic_DNA"/>
</dbReference>
<evidence type="ECO:0000313" key="1">
    <source>
        <dbReference type="EMBL" id="WED43858.1"/>
    </source>
</evidence>
<sequence>MAKVRLIGGRLQTVIPLQVKPHSHEAIPTLTGSAISHQAGTVLYGYYNMDFKLPNNDYLRIFANHNKKNVQLLWLTHDANKLKSLPGARPSSLVANAISQINRYCIRSDHYPQPRTQAQETKYKIATTCISRLTQLLPLERELSSDDWSTQEALRVKVIAILEECRSDNLLVATNPIVSEGMLDTIIYDAQQTAQHYQFNRLHPVCLYDQLDFSQEKGENFFVWDSELHIGQDEEALNDTIRVICQAYNLVPPSSLSNIAANRFKRLELFFRKLWLDGRDWINHLANPYVASQETQTEKRTDGLSITRIKPYYHLDGVSQIGYSSLAELIAEINKKPLQSYIEAKSMQEAADWLTCRPNGSWATLPDQRVLLRLNDEMVTINYFEEGELFYPLPSGEDIYTLSQLGKNHLYLPERAGLQLKAFFSRLPIFFKNLFHRVKQFIHDLYQEFANHIHASHKQLKLEEPTTKAKKPRRLSYLQEALYAHGLLEDGQTLEEFIKFQLKKNHYIIVREMHSPSPEPYENPMHRFLGVLRHIGGFFVDTSEKHPVIGTLAMAAYAYGAGAVIAPETLTSILTKLHLNGLIYGIKPTQTLAKWMSHGTTSEAISAATTYWQGIVVGGDLDQFFIKAISLFKEEPAQVAIIVALAISLGYGLCKSLPALEEEMGQFPYINYAALGAKGGAAIYDTVMHPGDDWLLGTIKWFLRGGLTLAKLIGGPFIEAYYYGYQNGFISGLKKSYKLFISSTKQLTAASVDFFLAVTTIPLLELSSLLIHVPFRGITKLLSKTLAILGNWQVVGGVLIEFAKRPNSWGYLPGFRLSPLYGFSSPFGHYTQNQWLNVVLNLGMLLLWPPLLLFKNFILLPAMDLSSFLIRFVLTLFDPVVRVLAFGLGHALTTGGFIWDNSLGRLFHFTAYAITFCSNKLDNFTGHLKQQLVAEIQIWRRNLYHWAFPKEEEYALHKTNTDVDYCVQNPMRIERLPHHSTECILKKLLSNASSNSSKSVLAEKTSHTSLFHPSLNSMDALSEEPLSVIEPTY</sequence>
<dbReference type="Proteomes" id="UP001222087">
    <property type="component" value="Chromosome"/>
</dbReference>
<dbReference type="RefSeq" id="WP_275089671.1">
    <property type="nucleotide sequence ID" value="NZ_CP119078.1"/>
</dbReference>
<accession>A0ABY8ATQ0</accession>